<comment type="function">
    <text evidence="5">Modulates RecA activity.</text>
</comment>
<protein>
    <recommendedName>
        <fullName evidence="3 5">Regulatory protein RecX</fullName>
    </recommendedName>
</protein>
<evidence type="ECO:0000256" key="3">
    <source>
        <dbReference type="ARBA" id="ARBA00018111"/>
    </source>
</evidence>
<feature type="domain" description="RecX second three-helical" evidence="6">
    <location>
        <begin position="66"/>
        <end position="106"/>
    </location>
</feature>
<evidence type="ECO:0000313" key="8">
    <source>
        <dbReference type="Proteomes" id="UP000034069"/>
    </source>
</evidence>
<dbReference type="GO" id="GO:0006282">
    <property type="term" value="P:regulation of DNA repair"/>
    <property type="evidence" value="ECO:0007669"/>
    <property type="project" value="UniProtKB-UniRule"/>
</dbReference>
<dbReference type="AlphaFoldDB" id="A0A0G1GNL5"/>
<dbReference type="InterPro" id="IPR036388">
    <property type="entry name" value="WH-like_DNA-bd_sf"/>
</dbReference>
<comment type="similarity">
    <text evidence="2 5">Belongs to the RecX family.</text>
</comment>
<organism evidence="7 8">
    <name type="scientific">Candidatus Collierbacteria bacterium GW2011_GWA1_44_12</name>
    <dbReference type="NCBI Taxonomy" id="1618376"/>
    <lineage>
        <taxon>Bacteria</taxon>
        <taxon>Candidatus Collieribacteriota</taxon>
    </lineage>
</organism>
<dbReference type="InterPro" id="IPR003783">
    <property type="entry name" value="Regulatory_RecX"/>
</dbReference>
<name>A0A0G1GNL5_9BACT</name>
<keyword evidence="4 5" id="KW-0963">Cytoplasm</keyword>
<evidence type="ECO:0000259" key="6">
    <source>
        <dbReference type="Pfam" id="PF02631"/>
    </source>
</evidence>
<sequence>MPRTSQPSEVRQSLVSYAARILGMRPYFSGKLRQKLQERAQKMGFVAAEEVIEAIISELASNKFLDDRYLAAGYVRKELRKGWGPRIILLKLIRLGVDRETAQEAILTEADLPQQKEAISHYLKKINRYDPRIQTNKLFQRGFNGAAILNRFDSATQED</sequence>
<proteinExistence type="inferred from homology"/>
<evidence type="ECO:0000256" key="4">
    <source>
        <dbReference type="ARBA" id="ARBA00022490"/>
    </source>
</evidence>
<dbReference type="PANTHER" id="PTHR33602:SF1">
    <property type="entry name" value="REGULATORY PROTEIN RECX FAMILY PROTEIN"/>
    <property type="match status" value="1"/>
</dbReference>
<dbReference type="InterPro" id="IPR053924">
    <property type="entry name" value="RecX_HTH_2nd"/>
</dbReference>
<dbReference type="Proteomes" id="UP000034069">
    <property type="component" value="Unassembled WGS sequence"/>
</dbReference>
<comment type="caution">
    <text evidence="7">The sequence shown here is derived from an EMBL/GenBank/DDBJ whole genome shotgun (WGS) entry which is preliminary data.</text>
</comment>
<reference evidence="7 8" key="1">
    <citation type="journal article" date="2015" name="Nature">
        <title>rRNA introns, odd ribosomes, and small enigmatic genomes across a large radiation of phyla.</title>
        <authorList>
            <person name="Brown C.T."/>
            <person name="Hug L.A."/>
            <person name="Thomas B.C."/>
            <person name="Sharon I."/>
            <person name="Castelle C.J."/>
            <person name="Singh A."/>
            <person name="Wilkins M.J."/>
            <person name="Williams K.H."/>
            <person name="Banfield J.F."/>
        </authorList>
    </citation>
    <scope>NUCLEOTIDE SEQUENCE [LARGE SCALE GENOMIC DNA]</scope>
</reference>
<evidence type="ECO:0000256" key="5">
    <source>
        <dbReference type="HAMAP-Rule" id="MF_01114"/>
    </source>
</evidence>
<dbReference type="GO" id="GO:0005737">
    <property type="term" value="C:cytoplasm"/>
    <property type="evidence" value="ECO:0007669"/>
    <property type="project" value="UniProtKB-SubCell"/>
</dbReference>
<evidence type="ECO:0000256" key="1">
    <source>
        <dbReference type="ARBA" id="ARBA00004496"/>
    </source>
</evidence>
<gene>
    <name evidence="5" type="primary">recX</name>
    <name evidence="7" type="ORF">UW23_C0009G0026</name>
</gene>
<dbReference type="Gene3D" id="1.10.10.10">
    <property type="entry name" value="Winged helix-like DNA-binding domain superfamily/Winged helix DNA-binding domain"/>
    <property type="match status" value="1"/>
</dbReference>
<comment type="subcellular location">
    <subcellularLocation>
        <location evidence="1 5">Cytoplasm</location>
    </subcellularLocation>
</comment>
<evidence type="ECO:0000313" key="7">
    <source>
        <dbReference type="EMBL" id="KKT35938.1"/>
    </source>
</evidence>
<accession>A0A0G1GNL5</accession>
<dbReference type="PANTHER" id="PTHR33602">
    <property type="entry name" value="REGULATORY PROTEIN RECX FAMILY PROTEIN"/>
    <property type="match status" value="1"/>
</dbReference>
<dbReference type="EMBL" id="LCHN01000009">
    <property type="protein sequence ID" value="KKT35938.1"/>
    <property type="molecule type" value="Genomic_DNA"/>
</dbReference>
<dbReference type="Pfam" id="PF02631">
    <property type="entry name" value="RecX_HTH2"/>
    <property type="match status" value="1"/>
</dbReference>
<dbReference type="HAMAP" id="MF_01114">
    <property type="entry name" value="RecX"/>
    <property type="match status" value="1"/>
</dbReference>
<evidence type="ECO:0000256" key="2">
    <source>
        <dbReference type="ARBA" id="ARBA00009695"/>
    </source>
</evidence>